<evidence type="ECO:0000313" key="2">
    <source>
        <dbReference type="EMBL" id="KAJ8607745.1"/>
    </source>
</evidence>
<dbReference type="Pfam" id="PF10275">
    <property type="entry name" value="Peptidase_C65"/>
    <property type="match status" value="1"/>
</dbReference>
<feature type="region of interest" description="Disordered" evidence="1">
    <location>
        <begin position="351"/>
        <end position="389"/>
    </location>
</feature>
<feature type="region of interest" description="Disordered" evidence="1">
    <location>
        <begin position="411"/>
        <end position="432"/>
    </location>
</feature>
<comment type="caution">
    <text evidence="2">The sequence shown here is derived from an EMBL/GenBank/DDBJ whole genome shotgun (WGS) entry which is preliminary data.</text>
</comment>
<feature type="compositionally biased region" description="Basic and acidic residues" evidence="1">
    <location>
        <begin position="366"/>
        <end position="381"/>
    </location>
</feature>
<sequence>MLDFIGYDKECDVGPEKPLNESPTNSGRGGETSVKRIIRVAAPEPANNAGTSPRLGAVENAVVNERPTVGAVQNLSELKEYLGAFKAGVDDVIEALEREGFVGWRAVRGDGNCYYRAIVFGVLEEAIAKAQTKYLLALVARFDRLRDDLSRVDEVDYDAHDRVATYLSNVAAELETADPARHAHAFVRMATTDRTFDLALVRLARALVVNFFTGAAKLSVSAARRRLAEERDAYHGVRSPPPTLSSGDDLLLTHVVGEEFVRDVARMGTDAEGPVCNLAVLPQLLGANSVVWAIFNASVQPVATSHDDDHHHHHQIGGGGPPSIHVVLNPGHYFLLRHISNLESARSHPPPYETLFPRAPTTLHRSASDSDSGRLSFDHRTPMPPPPRIHITPDFLGLLDERALRRFLQDQGEIFPPPPSIEASSRANLLLT</sequence>
<dbReference type="Proteomes" id="UP001230188">
    <property type="component" value="Unassembled WGS sequence"/>
</dbReference>
<evidence type="ECO:0000313" key="3">
    <source>
        <dbReference type="Proteomes" id="UP001230188"/>
    </source>
</evidence>
<accession>A0AAD7XP23</accession>
<keyword evidence="3" id="KW-1185">Reference proteome</keyword>
<organism evidence="2 3">
    <name type="scientific">Chrysophaeum taylorii</name>
    <dbReference type="NCBI Taxonomy" id="2483200"/>
    <lineage>
        <taxon>Eukaryota</taxon>
        <taxon>Sar</taxon>
        <taxon>Stramenopiles</taxon>
        <taxon>Ochrophyta</taxon>
        <taxon>Pelagophyceae</taxon>
        <taxon>Pelagomonadales</taxon>
        <taxon>Pelagomonadaceae</taxon>
        <taxon>Chrysophaeum</taxon>
    </lineage>
</organism>
<protein>
    <submittedName>
        <fullName evidence="2">Uncharacterized protein</fullName>
    </submittedName>
</protein>
<dbReference type="AlphaFoldDB" id="A0AAD7XP23"/>
<dbReference type="InterPro" id="IPR019400">
    <property type="entry name" value="Peptidase_C65_otubain"/>
</dbReference>
<dbReference type="InterPro" id="IPR038765">
    <property type="entry name" value="Papain-like_cys_pep_sf"/>
</dbReference>
<feature type="compositionally biased region" description="Polar residues" evidence="1">
    <location>
        <begin position="422"/>
        <end position="432"/>
    </location>
</feature>
<dbReference type="EMBL" id="JAQMWT010000198">
    <property type="protein sequence ID" value="KAJ8607745.1"/>
    <property type="molecule type" value="Genomic_DNA"/>
</dbReference>
<evidence type="ECO:0000256" key="1">
    <source>
        <dbReference type="SAM" id="MobiDB-lite"/>
    </source>
</evidence>
<dbReference type="InterPro" id="IPR042467">
    <property type="entry name" value="Peptidase_C65_otubain_sub2"/>
</dbReference>
<feature type="region of interest" description="Disordered" evidence="1">
    <location>
        <begin position="13"/>
        <end position="32"/>
    </location>
</feature>
<proteinExistence type="predicted"/>
<reference evidence="2" key="1">
    <citation type="submission" date="2023-01" db="EMBL/GenBank/DDBJ databases">
        <title>Metagenome sequencing of chrysophaentin producing Chrysophaeum taylorii.</title>
        <authorList>
            <person name="Davison J."/>
            <person name="Bewley C."/>
        </authorList>
    </citation>
    <scope>NUCLEOTIDE SEQUENCE</scope>
    <source>
        <strain evidence="2">NIES-1699</strain>
    </source>
</reference>
<dbReference type="SUPFAM" id="SSF54001">
    <property type="entry name" value="Cysteine proteinases"/>
    <property type="match status" value="1"/>
</dbReference>
<gene>
    <name evidence="2" type="ORF">CTAYLR_008611</name>
</gene>
<dbReference type="Gene3D" id="1.20.1300.20">
    <property type="entry name" value="Peptidase C65 Otubain, subdomain 2"/>
    <property type="match status" value="1"/>
</dbReference>
<name>A0AAD7XP23_9STRA</name>